<organism evidence="3 4">
    <name type="scientific">Phytophthora ramorum</name>
    <name type="common">Sudden oak death agent</name>
    <dbReference type="NCBI Taxonomy" id="164328"/>
    <lineage>
        <taxon>Eukaryota</taxon>
        <taxon>Sar</taxon>
        <taxon>Stramenopiles</taxon>
        <taxon>Oomycota</taxon>
        <taxon>Peronosporomycetes</taxon>
        <taxon>Peronosporales</taxon>
        <taxon>Peronosporaceae</taxon>
        <taxon>Phytophthora</taxon>
    </lineage>
</organism>
<dbReference type="EMBL" id="DS566080">
    <property type="status" value="NOT_ANNOTATED_CDS"/>
    <property type="molecule type" value="Genomic_DNA"/>
</dbReference>
<keyword evidence="2" id="KW-1133">Transmembrane helix</keyword>
<reference evidence="4" key="1">
    <citation type="journal article" date="2006" name="Science">
        <title>Phytophthora genome sequences uncover evolutionary origins and mechanisms of pathogenesis.</title>
        <authorList>
            <person name="Tyler B.M."/>
            <person name="Tripathy S."/>
            <person name="Zhang X."/>
            <person name="Dehal P."/>
            <person name="Jiang R.H."/>
            <person name="Aerts A."/>
            <person name="Arredondo F.D."/>
            <person name="Baxter L."/>
            <person name="Bensasson D."/>
            <person name="Beynon J.L."/>
            <person name="Chapman J."/>
            <person name="Damasceno C.M."/>
            <person name="Dorrance A.E."/>
            <person name="Dou D."/>
            <person name="Dickerman A.W."/>
            <person name="Dubchak I.L."/>
            <person name="Garbelotto M."/>
            <person name="Gijzen M."/>
            <person name="Gordon S.G."/>
            <person name="Govers F."/>
            <person name="Grunwald N.J."/>
            <person name="Huang W."/>
            <person name="Ivors K.L."/>
            <person name="Jones R.W."/>
            <person name="Kamoun S."/>
            <person name="Krampis K."/>
            <person name="Lamour K.H."/>
            <person name="Lee M.K."/>
            <person name="McDonald W.H."/>
            <person name="Medina M."/>
            <person name="Meijer H.J."/>
            <person name="Nordberg E.K."/>
            <person name="Maclean D.J."/>
            <person name="Ospina-Giraldo M.D."/>
            <person name="Morris P.F."/>
            <person name="Phuntumart V."/>
            <person name="Putnam N.H."/>
            <person name="Rash S."/>
            <person name="Rose J.K."/>
            <person name="Sakihama Y."/>
            <person name="Salamov A.A."/>
            <person name="Savidor A."/>
            <person name="Scheuring C.F."/>
            <person name="Smith B.M."/>
            <person name="Sobral B.W."/>
            <person name="Terry A."/>
            <person name="Torto-Alalibo T.A."/>
            <person name="Win J."/>
            <person name="Xu Z."/>
            <person name="Zhang H."/>
            <person name="Grigoriev I.V."/>
            <person name="Rokhsar D.S."/>
            <person name="Boore J.L."/>
        </authorList>
    </citation>
    <scope>NUCLEOTIDE SEQUENCE [LARGE SCALE GENOMIC DNA]</scope>
    <source>
        <strain evidence="4">Pr102</strain>
    </source>
</reference>
<proteinExistence type="predicted"/>
<accession>H3GZC3</accession>
<dbReference type="Proteomes" id="UP000005238">
    <property type="component" value="Unassembled WGS sequence"/>
</dbReference>
<feature type="region of interest" description="Disordered" evidence="1">
    <location>
        <begin position="85"/>
        <end position="104"/>
    </location>
</feature>
<dbReference type="VEuPathDB" id="FungiDB:KRP22_14976"/>
<feature type="transmembrane region" description="Helical" evidence="2">
    <location>
        <begin position="314"/>
        <end position="338"/>
    </location>
</feature>
<feature type="compositionally biased region" description="Low complexity" evidence="1">
    <location>
        <begin position="91"/>
        <end position="104"/>
    </location>
</feature>
<feature type="region of interest" description="Disordered" evidence="1">
    <location>
        <begin position="1"/>
        <end position="28"/>
    </location>
</feature>
<dbReference type="VEuPathDB" id="FungiDB:KRP23_3012"/>
<keyword evidence="2" id="KW-0812">Transmembrane</keyword>
<name>H3GZC3_PHYRM</name>
<dbReference type="HOGENOM" id="CLU_063574_0_0_1"/>
<sequence length="371" mass="38189">MHVFDDDLLPESGSTDESGSYLSSDSDSGFMEFGSTDSGSYWGSSSDSGYLVFSSGDDSESYWGSSSDSGFLEFGTGDSRSYLGSDSAYTESGSSDESLDSHSGSGYSNCTDISIGGDATYCIEGPICSGDGIKPTGYSCPQKHDVAIADCLKNIRSFLNGDCVAPRDSICHKTKIGIWGCAWDDEVPLADEEDASAATTPTTTEAPKSDDCTGVRVDGDATYCTTGTVCSGSGEKPAGASCPGSGDVAVGDCHDYLASYSSGKCVAPSDSVCQKLESGTWGCVWSSSTGDNGASYAIDTADVTKTTTGGGSSAALVGGIVAALVVAGVFVAVAVAWSRQKRQNQRRRSDITMDAVLTPQSSGRDASFQRV</sequence>
<evidence type="ECO:0000256" key="1">
    <source>
        <dbReference type="SAM" id="MobiDB-lite"/>
    </source>
</evidence>
<keyword evidence="2" id="KW-0472">Membrane</keyword>
<dbReference type="OMA" id="ECVAPRD"/>
<dbReference type="eggNOG" id="ENOG502S6TQ">
    <property type="taxonomic scope" value="Eukaryota"/>
</dbReference>
<dbReference type="InParanoid" id="H3GZC3"/>
<dbReference type="EnsemblProtists" id="Phyra83128">
    <property type="protein sequence ID" value="Phyra83128"/>
    <property type="gene ID" value="Phyra83128"/>
</dbReference>
<feature type="compositionally biased region" description="Low complexity" evidence="1">
    <location>
        <begin position="12"/>
        <end position="28"/>
    </location>
</feature>
<evidence type="ECO:0000313" key="3">
    <source>
        <dbReference type="EnsemblProtists" id="Phyra83128"/>
    </source>
</evidence>
<reference evidence="3" key="2">
    <citation type="submission" date="2015-06" db="UniProtKB">
        <authorList>
            <consortium name="EnsemblProtists"/>
        </authorList>
    </citation>
    <scope>IDENTIFICATION</scope>
    <source>
        <strain evidence="3">Pr102</strain>
    </source>
</reference>
<evidence type="ECO:0000313" key="4">
    <source>
        <dbReference type="Proteomes" id="UP000005238"/>
    </source>
</evidence>
<keyword evidence="4" id="KW-1185">Reference proteome</keyword>
<protein>
    <submittedName>
        <fullName evidence="3">Uncharacterized protein</fullName>
    </submittedName>
</protein>
<dbReference type="AlphaFoldDB" id="H3GZC3"/>
<evidence type="ECO:0000256" key="2">
    <source>
        <dbReference type="SAM" id="Phobius"/>
    </source>
</evidence>